<evidence type="ECO:0000313" key="6">
    <source>
        <dbReference type="EMBL" id="OGM26136.1"/>
    </source>
</evidence>
<evidence type="ECO:0000256" key="3">
    <source>
        <dbReference type="ARBA" id="ARBA00023080"/>
    </source>
</evidence>
<protein>
    <recommendedName>
        <fullName evidence="4">dCTP deaminase, dUMP-forming</fullName>
        <ecNumber evidence="4">3.5.4.30</ecNumber>
    </recommendedName>
    <alternativeName>
        <fullName evidence="4">Bifunctional dCTP deaminase:dUTPase</fullName>
    </alternativeName>
    <alternativeName>
        <fullName evidence="4">DCD-DUT</fullName>
    </alternativeName>
</protein>
<accession>A0A1F7YFM2</accession>
<comment type="function">
    <text evidence="4">Bifunctional enzyme that catalyzes both the deamination of dCTP to dUTP and the hydrolysis of dUTP to dUMP without releasing the toxic dUTP intermediate.</text>
</comment>
<dbReference type="CDD" id="cd07557">
    <property type="entry name" value="trimeric_dUTPase"/>
    <property type="match status" value="1"/>
</dbReference>
<keyword evidence="1 4" id="KW-0547">Nucleotide-binding</keyword>
<evidence type="ECO:0000256" key="1">
    <source>
        <dbReference type="ARBA" id="ARBA00022741"/>
    </source>
</evidence>
<name>A0A1F7YFM2_9BACT</name>
<evidence type="ECO:0000256" key="4">
    <source>
        <dbReference type="HAMAP-Rule" id="MF_00146"/>
    </source>
</evidence>
<dbReference type="InterPro" id="IPR036157">
    <property type="entry name" value="dUTPase-like_sf"/>
</dbReference>
<dbReference type="HAMAP" id="MF_00146">
    <property type="entry name" value="dCTP_deaminase"/>
    <property type="match status" value="1"/>
</dbReference>
<feature type="binding site" evidence="4">
    <location>
        <position position="173"/>
    </location>
    <ligand>
        <name>dCTP</name>
        <dbReference type="ChEBI" id="CHEBI:61481"/>
    </ligand>
</feature>
<dbReference type="NCBIfam" id="TIGR02274">
    <property type="entry name" value="dCTP_deam"/>
    <property type="match status" value="1"/>
</dbReference>
<dbReference type="PANTHER" id="PTHR42680">
    <property type="entry name" value="DCTP DEAMINASE"/>
    <property type="match status" value="1"/>
</dbReference>
<feature type="site" description="Important for bifunctional activity" evidence="4">
    <location>
        <begin position="115"/>
        <end position="116"/>
    </location>
</feature>
<dbReference type="UniPathway" id="UPA00610">
    <property type="reaction ID" value="UER00667"/>
</dbReference>
<dbReference type="AlphaFoldDB" id="A0A1F7YFM2"/>
<comment type="pathway">
    <text evidence="4">Pyrimidine metabolism; dUMP biosynthesis; dUMP from dCTP: step 1/1.</text>
</comment>
<feature type="compositionally biased region" description="Basic and acidic residues" evidence="5">
    <location>
        <begin position="181"/>
        <end position="190"/>
    </location>
</feature>
<comment type="similarity">
    <text evidence="4">Belongs to the dCTP deaminase family.</text>
</comment>
<dbReference type="EMBL" id="MGGI01000016">
    <property type="protein sequence ID" value="OGM26136.1"/>
    <property type="molecule type" value="Genomic_DNA"/>
</dbReference>
<keyword evidence="2 4" id="KW-0378">Hydrolase</keyword>
<comment type="subunit">
    <text evidence="4">Homotrimer.</text>
</comment>
<keyword evidence="3 4" id="KW-0546">Nucleotide metabolism</keyword>
<dbReference type="Pfam" id="PF22769">
    <property type="entry name" value="DCD"/>
    <property type="match status" value="1"/>
</dbReference>
<feature type="binding site" evidence="4">
    <location>
        <position position="118"/>
    </location>
    <ligand>
        <name>dCTP</name>
        <dbReference type="ChEBI" id="CHEBI:61481"/>
    </ligand>
</feature>
<evidence type="ECO:0000256" key="2">
    <source>
        <dbReference type="ARBA" id="ARBA00022801"/>
    </source>
</evidence>
<comment type="catalytic activity">
    <reaction evidence="4">
        <text>dCTP + 2 H2O = dUMP + NH4(+) + diphosphate</text>
        <dbReference type="Rhea" id="RHEA:19205"/>
        <dbReference type="ChEBI" id="CHEBI:15377"/>
        <dbReference type="ChEBI" id="CHEBI:28938"/>
        <dbReference type="ChEBI" id="CHEBI:33019"/>
        <dbReference type="ChEBI" id="CHEBI:61481"/>
        <dbReference type="ChEBI" id="CHEBI:246422"/>
        <dbReference type="EC" id="3.5.4.30"/>
    </reaction>
</comment>
<dbReference type="GO" id="GO:0006229">
    <property type="term" value="P:dUTP biosynthetic process"/>
    <property type="evidence" value="ECO:0007669"/>
    <property type="project" value="InterPro"/>
</dbReference>
<dbReference type="GO" id="GO:0006226">
    <property type="term" value="P:dUMP biosynthetic process"/>
    <property type="evidence" value="ECO:0007669"/>
    <property type="project" value="UniProtKB-UniRule"/>
</dbReference>
<dbReference type="Proteomes" id="UP000178851">
    <property type="component" value="Unassembled WGS sequence"/>
</dbReference>
<dbReference type="FunFam" id="2.70.40.10:FF:000005">
    <property type="entry name" value="dCTP deaminase, dUMP-forming"/>
    <property type="match status" value="1"/>
</dbReference>
<feature type="binding site" evidence="4">
    <location>
        <position position="169"/>
    </location>
    <ligand>
        <name>dCTP</name>
        <dbReference type="ChEBI" id="CHEBI:61481"/>
    </ligand>
</feature>
<gene>
    <name evidence="4" type="primary">dcd</name>
    <name evidence="6" type="ORF">A2627_03785</name>
</gene>
<dbReference type="PANTHER" id="PTHR42680:SF3">
    <property type="entry name" value="DCTP DEAMINASE"/>
    <property type="match status" value="1"/>
</dbReference>
<dbReference type="InterPro" id="IPR033704">
    <property type="entry name" value="dUTPase_trimeric"/>
</dbReference>
<feature type="binding site" evidence="4">
    <location>
        <begin position="100"/>
        <end position="105"/>
    </location>
    <ligand>
        <name>dCTP</name>
        <dbReference type="ChEBI" id="CHEBI:61481"/>
    </ligand>
</feature>
<dbReference type="InterPro" id="IPR011962">
    <property type="entry name" value="dCTP_deaminase"/>
</dbReference>
<dbReference type="GO" id="GO:0000166">
    <property type="term" value="F:nucleotide binding"/>
    <property type="evidence" value="ECO:0007669"/>
    <property type="project" value="UniProtKB-KW"/>
</dbReference>
<reference evidence="6 7" key="1">
    <citation type="journal article" date="2016" name="Nat. Commun.">
        <title>Thousands of microbial genomes shed light on interconnected biogeochemical processes in an aquifer system.</title>
        <authorList>
            <person name="Anantharaman K."/>
            <person name="Brown C.T."/>
            <person name="Hug L.A."/>
            <person name="Sharon I."/>
            <person name="Castelle C.J."/>
            <person name="Probst A.J."/>
            <person name="Thomas B.C."/>
            <person name="Singh A."/>
            <person name="Wilkins M.J."/>
            <person name="Karaoz U."/>
            <person name="Brodie E.L."/>
            <person name="Williams K.H."/>
            <person name="Hubbard S.S."/>
            <person name="Banfield J.F."/>
        </authorList>
    </citation>
    <scope>NUCLEOTIDE SEQUENCE [LARGE SCALE GENOMIC DNA]</scope>
</reference>
<feature type="region of interest" description="Disordered" evidence="5">
    <location>
        <begin position="167"/>
        <end position="190"/>
    </location>
</feature>
<comment type="caution">
    <text evidence="6">The sequence shown here is derived from an EMBL/GenBank/DDBJ whole genome shotgun (WGS) entry which is preliminary data.</text>
</comment>
<dbReference type="GO" id="GO:0015949">
    <property type="term" value="P:nucleobase-containing small molecule interconversion"/>
    <property type="evidence" value="ECO:0007669"/>
    <property type="project" value="TreeGrafter"/>
</dbReference>
<proteinExistence type="inferred from homology"/>
<evidence type="ECO:0000256" key="5">
    <source>
        <dbReference type="SAM" id="MobiDB-lite"/>
    </source>
</evidence>
<feature type="binding site" evidence="4">
    <location>
        <position position="161"/>
    </location>
    <ligand>
        <name>dCTP</name>
        <dbReference type="ChEBI" id="CHEBI:61481"/>
    </ligand>
</feature>
<organism evidence="6 7">
    <name type="scientific">Candidatus Woesebacteria bacterium RIFCSPHIGHO2_01_FULL_39_28</name>
    <dbReference type="NCBI Taxonomy" id="1802496"/>
    <lineage>
        <taxon>Bacteria</taxon>
        <taxon>Candidatus Woeseibacteriota</taxon>
    </lineage>
</organism>
<dbReference type="GO" id="GO:0033973">
    <property type="term" value="F:dCTP deaminase (dUMP-forming) activity"/>
    <property type="evidence" value="ECO:0007669"/>
    <property type="project" value="UniProtKB-UniRule"/>
</dbReference>
<evidence type="ECO:0000313" key="7">
    <source>
        <dbReference type="Proteomes" id="UP000178851"/>
    </source>
</evidence>
<dbReference type="GO" id="GO:0008829">
    <property type="term" value="F:dCTP deaminase activity"/>
    <property type="evidence" value="ECO:0007669"/>
    <property type="project" value="InterPro"/>
</dbReference>
<feature type="binding site" evidence="4">
    <location>
        <begin position="126"/>
        <end position="128"/>
    </location>
    <ligand>
        <name>dCTP</name>
        <dbReference type="ChEBI" id="CHEBI:61481"/>
    </ligand>
</feature>
<dbReference type="SUPFAM" id="SSF51283">
    <property type="entry name" value="dUTPase-like"/>
    <property type="match status" value="1"/>
</dbReference>
<feature type="binding site" evidence="4">
    <location>
        <position position="147"/>
    </location>
    <ligand>
        <name>dCTP</name>
        <dbReference type="ChEBI" id="CHEBI:61481"/>
    </ligand>
</feature>
<feature type="active site" description="Proton donor/acceptor" evidence="4">
    <location>
        <position position="128"/>
    </location>
</feature>
<dbReference type="EC" id="3.5.4.30" evidence="4"/>
<dbReference type="Gene3D" id="2.70.40.10">
    <property type="match status" value="1"/>
</dbReference>
<sequence length="190" mass="21362">MILSDRDILRSLKNGDLKIEPFDRDLLQPSTVDFRLDHKIRVFDNWQISLIDLAERKDVSRAVDIGEGGFFVIHPGEFILGSTVERIKIPRDIAAKVEGKSSLGRLGLIIHATAGYLDPGFKGNVTLEMSNLSRLSIKLYAGMKICQVAFLKMSSPVMIPYGSKKLGSKYQDQRGPTSSKIWKDFNHKQK</sequence>